<keyword evidence="3" id="KW-0670">Pyruvate</keyword>
<dbReference type="Gene3D" id="3.30.470.20">
    <property type="entry name" value="ATP-grasp fold, B domain"/>
    <property type="match status" value="1"/>
</dbReference>
<sequence length="501" mass="52763">MTLLWMGEHDRLDRELVGGKAHSLNLMRLLGLPVPPAFVLTTEVCARFYAAGGELDAEVVAEVRDAVRTLETKAGRRFGDTEAPLLVSVRSGAARSMPGMMDTVLNLGVNARVERALADLTGDGAYAADTHRRFREQFERVVGTPAPDDPWEQLTAAIAAVFRSWTSSRAVAYRRHHGIPDDGGTSVTVQAMVFGNLDDDSGTGVLFSRNPLTGDPAPYGEWLPRGQGEDVVSGRHDPLGLDALAGRLPDVHAELLSAARRLEEVGKDVQDIEFTVESGRLWLLQSRSAKRSPDAAVRLAVALHEAGALTVDEALRTVAPEQVEAVCRPRVDPEAKARATLLARGEPACPGVGAGRVVLDVEEAEELAESGVDVVLARPTTDPDDVAGMVVSTAILTEIGGSTSHAAVVSRELGTPCVVGCGTGTLGALAGRQVTVDGMTGEVFEGILRLAPSSEADDPALATLGRWARERAGDAGGPLPEVFAAARRAIGQTPIAALSTP</sequence>
<evidence type="ECO:0000259" key="1">
    <source>
        <dbReference type="Pfam" id="PF00391"/>
    </source>
</evidence>
<dbReference type="Gene3D" id="1.20.80.30">
    <property type="match status" value="2"/>
</dbReference>
<feature type="domain" description="Pyruvate phosphate dikinase AMP/ATP-binding" evidence="2">
    <location>
        <begin position="56"/>
        <end position="238"/>
    </location>
</feature>
<dbReference type="RefSeq" id="WP_151595746.1">
    <property type="nucleotide sequence ID" value="NZ_WBMS02000018.1"/>
</dbReference>
<dbReference type="InterPro" id="IPR013815">
    <property type="entry name" value="ATP_grasp_subdomain_1"/>
</dbReference>
<dbReference type="PANTHER" id="PTHR22931">
    <property type="entry name" value="PHOSPHOENOLPYRUVATE DIKINASE-RELATED"/>
    <property type="match status" value="1"/>
</dbReference>
<dbReference type="PROSITE" id="PS00370">
    <property type="entry name" value="PEP_ENZYMES_PHOS_SITE"/>
    <property type="match status" value="1"/>
</dbReference>
<proteinExistence type="predicted"/>
<dbReference type="Proteomes" id="UP000462055">
    <property type="component" value="Unassembled WGS sequence"/>
</dbReference>
<keyword evidence="3" id="KW-0808">Transferase</keyword>
<dbReference type="SUPFAM" id="SSF52009">
    <property type="entry name" value="Phosphohistidine domain"/>
    <property type="match status" value="1"/>
</dbReference>
<dbReference type="GO" id="GO:0050242">
    <property type="term" value="F:pyruvate, phosphate dikinase activity"/>
    <property type="evidence" value="ECO:0007669"/>
    <property type="project" value="UniProtKB-EC"/>
</dbReference>
<dbReference type="PANTHER" id="PTHR22931:SF9">
    <property type="entry name" value="PYRUVATE, PHOSPHATE DIKINASE 1, CHLOROPLASTIC"/>
    <property type="match status" value="1"/>
</dbReference>
<dbReference type="InterPro" id="IPR018274">
    <property type="entry name" value="PEP_util_AS"/>
</dbReference>
<dbReference type="GO" id="GO:0005524">
    <property type="term" value="F:ATP binding"/>
    <property type="evidence" value="ECO:0007669"/>
    <property type="project" value="InterPro"/>
</dbReference>
<accession>A0A6I4ME95</accession>
<name>A0A6I4ME95_9ACTN</name>
<comment type="caution">
    <text evidence="3">The sequence shown here is derived from an EMBL/GenBank/DDBJ whole genome shotgun (WGS) entry which is preliminary data.</text>
</comment>
<evidence type="ECO:0000259" key="2">
    <source>
        <dbReference type="Pfam" id="PF01326"/>
    </source>
</evidence>
<dbReference type="Gene3D" id="1.10.189.10">
    <property type="entry name" value="Pyruvate Phosphate Dikinase, domain 2"/>
    <property type="match status" value="1"/>
</dbReference>
<organism evidence="3 4">
    <name type="scientific">Actinomadura physcomitrii</name>
    <dbReference type="NCBI Taxonomy" id="2650748"/>
    <lineage>
        <taxon>Bacteria</taxon>
        <taxon>Bacillati</taxon>
        <taxon>Actinomycetota</taxon>
        <taxon>Actinomycetes</taxon>
        <taxon>Streptosporangiales</taxon>
        <taxon>Thermomonosporaceae</taxon>
        <taxon>Actinomadura</taxon>
    </lineage>
</organism>
<keyword evidence="4" id="KW-1185">Reference proteome</keyword>
<evidence type="ECO:0000313" key="4">
    <source>
        <dbReference type="Proteomes" id="UP000462055"/>
    </source>
</evidence>
<evidence type="ECO:0000313" key="3">
    <source>
        <dbReference type="EMBL" id="MWA03200.1"/>
    </source>
</evidence>
<dbReference type="InterPro" id="IPR008279">
    <property type="entry name" value="PEP-util_enz_mobile_dom"/>
</dbReference>
<dbReference type="InterPro" id="IPR036637">
    <property type="entry name" value="Phosphohistidine_dom_sf"/>
</dbReference>
<gene>
    <name evidence="3" type="ORF">F8568_023045</name>
</gene>
<protein>
    <submittedName>
        <fullName evidence="3">Pyruvate, phosphate dikinase</fullName>
        <ecNumber evidence="3">2.7.9.1</ecNumber>
    </submittedName>
</protein>
<dbReference type="Gene3D" id="3.30.1490.20">
    <property type="entry name" value="ATP-grasp fold, A domain"/>
    <property type="match status" value="2"/>
</dbReference>
<dbReference type="InterPro" id="IPR002192">
    <property type="entry name" value="PPDK_AMP/ATP-bd"/>
</dbReference>
<dbReference type="Pfam" id="PF01326">
    <property type="entry name" value="PPDK_N"/>
    <property type="match status" value="1"/>
</dbReference>
<dbReference type="SUPFAM" id="SSF56059">
    <property type="entry name" value="Glutathione synthetase ATP-binding domain-like"/>
    <property type="match status" value="1"/>
</dbReference>
<reference evidence="3" key="1">
    <citation type="submission" date="2019-12" db="EMBL/GenBank/DDBJ databases">
        <title>Actinomadura physcomitrii sp. nov., a novel actinomycete isolated from moss [Physcomitrium sphaericum (Ludw) Fuernr].</title>
        <authorList>
            <person name="Zhuang X."/>
        </authorList>
    </citation>
    <scope>NUCLEOTIDE SEQUENCE [LARGE SCALE GENOMIC DNA]</scope>
    <source>
        <strain evidence="3">LD22</strain>
    </source>
</reference>
<dbReference type="Pfam" id="PF00391">
    <property type="entry name" value="PEP-utilizers"/>
    <property type="match status" value="1"/>
</dbReference>
<dbReference type="EMBL" id="WBMS02000018">
    <property type="protein sequence ID" value="MWA03200.1"/>
    <property type="molecule type" value="Genomic_DNA"/>
</dbReference>
<dbReference type="AlphaFoldDB" id="A0A6I4ME95"/>
<dbReference type="GO" id="GO:0016301">
    <property type="term" value="F:kinase activity"/>
    <property type="evidence" value="ECO:0007669"/>
    <property type="project" value="UniProtKB-KW"/>
</dbReference>
<dbReference type="InterPro" id="IPR010121">
    <property type="entry name" value="Pyruvate_phosphate_dikinase"/>
</dbReference>
<dbReference type="EC" id="2.7.9.1" evidence="3"/>
<dbReference type="Gene3D" id="3.50.30.10">
    <property type="entry name" value="Phosphohistidine domain"/>
    <property type="match status" value="1"/>
</dbReference>
<feature type="domain" description="PEP-utilising enzyme mobile" evidence="1">
    <location>
        <begin position="373"/>
        <end position="441"/>
    </location>
</feature>
<dbReference type="NCBIfam" id="NF004531">
    <property type="entry name" value="PRK05878.1"/>
    <property type="match status" value="1"/>
</dbReference>